<sequence>MYKVRFYNEAPIIIVERRDESVVCTVVEEGLDGKPWFYDIKWYLKKQEYPENASA</sequence>
<reference evidence="1 2" key="1">
    <citation type="journal article" date="2018" name="Front. Plant Sci.">
        <title>Red Clover (Trifolium pratense) and Zigzag Clover (T. medium) - A Picture of Genomic Similarities and Differences.</title>
        <authorList>
            <person name="Dluhosova J."/>
            <person name="Istvanek J."/>
            <person name="Nedelnik J."/>
            <person name="Repkova J."/>
        </authorList>
    </citation>
    <scope>NUCLEOTIDE SEQUENCE [LARGE SCALE GENOMIC DNA]</scope>
    <source>
        <strain evidence="2">cv. 10/8</strain>
        <tissue evidence="1">Leaf</tissue>
    </source>
</reference>
<dbReference type="AlphaFoldDB" id="A0A392VU45"/>
<feature type="non-terminal residue" evidence="1">
    <location>
        <position position="55"/>
    </location>
</feature>
<proteinExistence type="predicted"/>
<organism evidence="1 2">
    <name type="scientific">Trifolium medium</name>
    <dbReference type="NCBI Taxonomy" id="97028"/>
    <lineage>
        <taxon>Eukaryota</taxon>
        <taxon>Viridiplantae</taxon>
        <taxon>Streptophyta</taxon>
        <taxon>Embryophyta</taxon>
        <taxon>Tracheophyta</taxon>
        <taxon>Spermatophyta</taxon>
        <taxon>Magnoliopsida</taxon>
        <taxon>eudicotyledons</taxon>
        <taxon>Gunneridae</taxon>
        <taxon>Pentapetalae</taxon>
        <taxon>rosids</taxon>
        <taxon>fabids</taxon>
        <taxon>Fabales</taxon>
        <taxon>Fabaceae</taxon>
        <taxon>Papilionoideae</taxon>
        <taxon>50 kb inversion clade</taxon>
        <taxon>NPAAA clade</taxon>
        <taxon>Hologalegina</taxon>
        <taxon>IRL clade</taxon>
        <taxon>Trifolieae</taxon>
        <taxon>Trifolium</taxon>
    </lineage>
</organism>
<evidence type="ECO:0000313" key="1">
    <source>
        <dbReference type="EMBL" id="MCI91013.1"/>
    </source>
</evidence>
<dbReference type="Proteomes" id="UP000265520">
    <property type="component" value="Unassembled WGS sequence"/>
</dbReference>
<protein>
    <submittedName>
        <fullName evidence="1">Uncharacterized protein</fullName>
    </submittedName>
</protein>
<dbReference type="EMBL" id="LXQA011260225">
    <property type="protein sequence ID" value="MCI91013.1"/>
    <property type="molecule type" value="Genomic_DNA"/>
</dbReference>
<evidence type="ECO:0000313" key="2">
    <source>
        <dbReference type="Proteomes" id="UP000265520"/>
    </source>
</evidence>
<comment type="caution">
    <text evidence="1">The sequence shown here is derived from an EMBL/GenBank/DDBJ whole genome shotgun (WGS) entry which is preliminary data.</text>
</comment>
<keyword evidence="2" id="KW-1185">Reference proteome</keyword>
<name>A0A392VU45_9FABA</name>
<accession>A0A392VU45</accession>